<dbReference type="InterPro" id="IPR014710">
    <property type="entry name" value="RmlC-like_jellyroll"/>
</dbReference>
<dbReference type="InterPro" id="IPR011051">
    <property type="entry name" value="RmlC_Cupin_sf"/>
</dbReference>
<keyword evidence="3" id="KW-1185">Reference proteome</keyword>
<proteinExistence type="predicted"/>
<dbReference type="GO" id="GO:0016853">
    <property type="term" value="F:isomerase activity"/>
    <property type="evidence" value="ECO:0007669"/>
    <property type="project" value="UniProtKB-KW"/>
</dbReference>
<gene>
    <name evidence="2" type="ORF">EV675_1446</name>
</gene>
<sequence>MATARHPRPPELEHASLEDIAARYVGRFRDKTPDWAAFEDAKIEGFKRAQHRFIGAGGSGKHDDASAIPARGFTLSIMYVEPGQGNAAHTHEVEEVFFVLQGFLDVFFEDEAGNKAWRRLAPWECAACPPGVIHGYENRSLEPVYFQVMLGRAQPELMGYASDDLFQKRDGHLKSIPRG</sequence>
<name>A0A4Q7NKG7_9BURK</name>
<dbReference type="Gene3D" id="2.60.120.10">
    <property type="entry name" value="Jelly Rolls"/>
    <property type="match status" value="1"/>
</dbReference>
<evidence type="ECO:0000313" key="2">
    <source>
        <dbReference type="EMBL" id="RZS85422.1"/>
    </source>
</evidence>
<evidence type="ECO:0000313" key="3">
    <source>
        <dbReference type="Proteomes" id="UP000292445"/>
    </source>
</evidence>
<protein>
    <submittedName>
        <fullName evidence="2">Oxalate decarboxylase/phosphoglucose isomerase-like protein (Cupin superfamily)</fullName>
    </submittedName>
</protein>
<organism evidence="2 3">
    <name type="scientific">Pigmentiphaga kullae</name>
    <dbReference type="NCBI Taxonomy" id="151784"/>
    <lineage>
        <taxon>Bacteria</taxon>
        <taxon>Pseudomonadati</taxon>
        <taxon>Pseudomonadota</taxon>
        <taxon>Betaproteobacteria</taxon>
        <taxon>Burkholderiales</taxon>
        <taxon>Alcaligenaceae</taxon>
        <taxon>Pigmentiphaga</taxon>
    </lineage>
</organism>
<dbReference type="OrthoDB" id="6058at2"/>
<dbReference type="SUPFAM" id="SSF51182">
    <property type="entry name" value="RmlC-like cupins"/>
    <property type="match status" value="1"/>
</dbReference>
<feature type="domain" description="Cupin type-2" evidence="1">
    <location>
        <begin position="77"/>
        <end position="146"/>
    </location>
</feature>
<dbReference type="InterPro" id="IPR013096">
    <property type="entry name" value="Cupin_2"/>
</dbReference>
<evidence type="ECO:0000259" key="1">
    <source>
        <dbReference type="Pfam" id="PF07883"/>
    </source>
</evidence>
<comment type="caution">
    <text evidence="2">The sequence shown here is derived from an EMBL/GenBank/DDBJ whole genome shotgun (WGS) entry which is preliminary data.</text>
</comment>
<dbReference type="EMBL" id="SGXC01000001">
    <property type="protein sequence ID" value="RZS85422.1"/>
    <property type="molecule type" value="Genomic_DNA"/>
</dbReference>
<reference evidence="2 3" key="1">
    <citation type="submission" date="2019-02" db="EMBL/GenBank/DDBJ databases">
        <title>Genomic Encyclopedia of Type Strains, Phase IV (KMG-IV): sequencing the most valuable type-strain genomes for metagenomic binning, comparative biology and taxonomic classification.</title>
        <authorList>
            <person name="Goeker M."/>
        </authorList>
    </citation>
    <scope>NUCLEOTIDE SEQUENCE [LARGE SCALE GENOMIC DNA]</scope>
    <source>
        <strain evidence="2 3">K24</strain>
    </source>
</reference>
<dbReference type="CDD" id="cd02225">
    <property type="entry name" value="cupin_PA3510-like"/>
    <property type="match status" value="1"/>
</dbReference>
<dbReference type="Proteomes" id="UP000292445">
    <property type="component" value="Unassembled WGS sequence"/>
</dbReference>
<dbReference type="Pfam" id="PF07883">
    <property type="entry name" value="Cupin_2"/>
    <property type="match status" value="1"/>
</dbReference>
<dbReference type="RefSeq" id="WP_130356638.1">
    <property type="nucleotide sequence ID" value="NZ_SGXC01000001.1"/>
</dbReference>
<dbReference type="AlphaFoldDB" id="A0A4Q7NKG7"/>
<accession>A0A4Q7NKG7</accession>
<keyword evidence="2" id="KW-0413">Isomerase</keyword>